<organism evidence="2 3">
    <name type="scientific">Wolfiporia cocos (strain MD-104)</name>
    <name type="common">Brown rot fungus</name>
    <dbReference type="NCBI Taxonomy" id="742152"/>
    <lineage>
        <taxon>Eukaryota</taxon>
        <taxon>Fungi</taxon>
        <taxon>Dikarya</taxon>
        <taxon>Basidiomycota</taxon>
        <taxon>Agaricomycotina</taxon>
        <taxon>Agaricomycetes</taxon>
        <taxon>Polyporales</taxon>
        <taxon>Phaeolaceae</taxon>
        <taxon>Wolfiporia</taxon>
    </lineage>
</organism>
<name>A0A2H3JX45_WOLCO</name>
<keyword evidence="1" id="KW-0812">Transmembrane</keyword>
<dbReference type="AlphaFoldDB" id="A0A2H3JX45"/>
<sequence length="438" mass="46890">MPRRGSGQPSSGLTFFGMVGATMAALKLKEHWDEYRKVPTEEGTGPVALPISPVDEEAISMLDTQIPDARRSRKKADCCVCCGMRCGLFWKAFGIVCAFLVGWQLIKLLIWIVTPSPTGLEGMPEFSKSLGCQNAPYLFNGAEVSYTIPVGINADDHTLDIIGGAIGTIVFAQGTADATDIKYTLTLRTDNAALFEQVAVTYPATADVEEGAAKSALQLATPLVGAGACMRYDMTVYLPPALRDLRVHARGAAQVKFDAESNFDMDALTVIVQSLDERSMLLPHRGVHAGTLHLGVSRGWLVGDVAVEEEASLSTDLGDAVMNVHVFPAPSGANPPATATFETATGAGRADVFYVNHPGHPHRPIMNTHRSVRGGDLYLTYKQAEFNGTVELAAKSSTSMGMHGVGNRMSQELPWVGSQDGSDRIIASSPNGWIGLYF</sequence>
<dbReference type="OMA" id="CGLFWKA"/>
<proteinExistence type="predicted"/>
<keyword evidence="1" id="KW-1133">Transmembrane helix</keyword>
<reference evidence="2 3" key="1">
    <citation type="journal article" date="2012" name="Science">
        <title>The Paleozoic origin of enzymatic lignin decomposition reconstructed from 31 fungal genomes.</title>
        <authorList>
            <person name="Floudas D."/>
            <person name="Binder M."/>
            <person name="Riley R."/>
            <person name="Barry K."/>
            <person name="Blanchette R.A."/>
            <person name="Henrissat B."/>
            <person name="Martinez A.T."/>
            <person name="Otillar R."/>
            <person name="Spatafora J.W."/>
            <person name="Yadav J.S."/>
            <person name="Aerts A."/>
            <person name="Benoit I."/>
            <person name="Boyd A."/>
            <person name="Carlson A."/>
            <person name="Copeland A."/>
            <person name="Coutinho P.M."/>
            <person name="de Vries R.P."/>
            <person name="Ferreira P."/>
            <person name="Findley K."/>
            <person name="Foster B."/>
            <person name="Gaskell J."/>
            <person name="Glotzer D."/>
            <person name="Gorecki P."/>
            <person name="Heitman J."/>
            <person name="Hesse C."/>
            <person name="Hori C."/>
            <person name="Igarashi K."/>
            <person name="Jurgens J.A."/>
            <person name="Kallen N."/>
            <person name="Kersten P."/>
            <person name="Kohler A."/>
            <person name="Kuees U."/>
            <person name="Kumar T.K.A."/>
            <person name="Kuo A."/>
            <person name="LaButti K."/>
            <person name="Larrondo L.F."/>
            <person name="Lindquist E."/>
            <person name="Ling A."/>
            <person name="Lombard V."/>
            <person name="Lucas S."/>
            <person name="Lundell T."/>
            <person name="Martin R."/>
            <person name="McLaughlin D.J."/>
            <person name="Morgenstern I."/>
            <person name="Morin E."/>
            <person name="Murat C."/>
            <person name="Nagy L.G."/>
            <person name="Nolan M."/>
            <person name="Ohm R.A."/>
            <person name="Patyshakuliyeva A."/>
            <person name="Rokas A."/>
            <person name="Ruiz-Duenas F.J."/>
            <person name="Sabat G."/>
            <person name="Salamov A."/>
            <person name="Samejima M."/>
            <person name="Schmutz J."/>
            <person name="Slot J.C."/>
            <person name="St John F."/>
            <person name="Stenlid J."/>
            <person name="Sun H."/>
            <person name="Sun S."/>
            <person name="Syed K."/>
            <person name="Tsang A."/>
            <person name="Wiebenga A."/>
            <person name="Young D."/>
            <person name="Pisabarro A."/>
            <person name="Eastwood D.C."/>
            <person name="Martin F."/>
            <person name="Cullen D."/>
            <person name="Grigoriev I.V."/>
            <person name="Hibbett D.S."/>
        </authorList>
    </citation>
    <scope>NUCLEOTIDE SEQUENCE [LARGE SCALE GENOMIC DNA]</scope>
    <source>
        <strain evidence="2 3">MD-104</strain>
    </source>
</reference>
<feature type="transmembrane region" description="Helical" evidence="1">
    <location>
        <begin position="92"/>
        <end position="113"/>
    </location>
</feature>
<keyword evidence="1" id="KW-0472">Membrane</keyword>
<dbReference type="EMBL" id="KB468146">
    <property type="protein sequence ID" value="PCH43469.1"/>
    <property type="molecule type" value="Genomic_DNA"/>
</dbReference>
<dbReference type="Proteomes" id="UP000218811">
    <property type="component" value="Unassembled WGS sequence"/>
</dbReference>
<protein>
    <submittedName>
        <fullName evidence="2">Uncharacterized protein</fullName>
    </submittedName>
</protein>
<evidence type="ECO:0000313" key="2">
    <source>
        <dbReference type="EMBL" id="PCH43469.1"/>
    </source>
</evidence>
<dbReference type="OrthoDB" id="2991206at2759"/>
<gene>
    <name evidence="2" type="ORF">WOLCODRAFT_121983</name>
</gene>
<evidence type="ECO:0000256" key="1">
    <source>
        <dbReference type="SAM" id="Phobius"/>
    </source>
</evidence>
<accession>A0A2H3JX45</accession>
<evidence type="ECO:0000313" key="3">
    <source>
        <dbReference type="Proteomes" id="UP000218811"/>
    </source>
</evidence>
<keyword evidence="3" id="KW-1185">Reference proteome</keyword>